<protein>
    <recommendedName>
        <fullName evidence="4">Stage III sporulation protein AC</fullName>
    </recommendedName>
</protein>
<comment type="caution">
    <text evidence="2">The sequence shown here is derived from an EMBL/GenBank/DDBJ whole genome shotgun (WGS) entry which is preliminary data.</text>
</comment>
<keyword evidence="1" id="KW-1133">Transmembrane helix</keyword>
<keyword evidence="3" id="KW-1185">Reference proteome</keyword>
<feature type="transmembrane region" description="Helical" evidence="1">
    <location>
        <begin position="6"/>
        <end position="24"/>
    </location>
</feature>
<reference evidence="2 3" key="1">
    <citation type="submission" date="2024-01" db="EMBL/GenBank/DDBJ databases">
        <title>Seven novel Bacillus-like species.</title>
        <authorList>
            <person name="Liu G."/>
        </authorList>
    </citation>
    <scope>NUCLEOTIDE SEQUENCE [LARGE SCALE GENOMIC DNA]</scope>
    <source>
        <strain evidence="2 3">FJAT-51614</strain>
    </source>
</reference>
<evidence type="ECO:0000256" key="1">
    <source>
        <dbReference type="SAM" id="Phobius"/>
    </source>
</evidence>
<feature type="transmembrane region" description="Helical" evidence="1">
    <location>
        <begin position="31"/>
        <end position="52"/>
    </location>
</feature>
<evidence type="ECO:0000313" key="3">
    <source>
        <dbReference type="Proteomes" id="UP001364890"/>
    </source>
</evidence>
<dbReference type="Proteomes" id="UP001364890">
    <property type="component" value="Unassembled WGS sequence"/>
</dbReference>
<sequence length="75" mass="8306">MISSVGILFLAIVIVFLEVPSLLQKKLKKEFIVFSILLVIGVVSGILFSFGVKIMSPVDLLSYIFQPIYNLMGKS</sequence>
<gene>
    <name evidence="2" type="ORF">WAX74_00620</name>
</gene>
<evidence type="ECO:0008006" key="4">
    <source>
        <dbReference type="Google" id="ProtNLM"/>
    </source>
</evidence>
<organism evidence="2 3">
    <name type="scientific">Psychrobacillus mangrovi</name>
    <dbReference type="NCBI Taxonomy" id="3117745"/>
    <lineage>
        <taxon>Bacteria</taxon>
        <taxon>Bacillati</taxon>
        <taxon>Bacillota</taxon>
        <taxon>Bacilli</taxon>
        <taxon>Bacillales</taxon>
        <taxon>Bacillaceae</taxon>
        <taxon>Psychrobacillus</taxon>
    </lineage>
</organism>
<keyword evidence="1" id="KW-0812">Transmembrane</keyword>
<dbReference type="RefSeq" id="WP_336495718.1">
    <property type="nucleotide sequence ID" value="NZ_JBAWSY010000001.1"/>
</dbReference>
<name>A0ABU8F286_9BACI</name>
<dbReference type="EMBL" id="JBAWSY010000001">
    <property type="protein sequence ID" value="MEI4768161.1"/>
    <property type="molecule type" value="Genomic_DNA"/>
</dbReference>
<evidence type="ECO:0000313" key="2">
    <source>
        <dbReference type="EMBL" id="MEI4768161.1"/>
    </source>
</evidence>
<accession>A0ABU8F286</accession>
<proteinExistence type="predicted"/>
<keyword evidence="1" id="KW-0472">Membrane</keyword>